<feature type="compositionally biased region" description="Gly residues" evidence="1">
    <location>
        <begin position="19"/>
        <end position="30"/>
    </location>
</feature>
<reference evidence="2" key="1">
    <citation type="submission" date="2019-08" db="EMBL/GenBank/DDBJ databases">
        <authorList>
            <person name="Kucharzyk K."/>
            <person name="Murdoch R.W."/>
            <person name="Higgins S."/>
            <person name="Loffler F."/>
        </authorList>
    </citation>
    <scope>NUCLEOTIDE SEQUENCE</scope>
</reference>
<proteinExistence type="predicted"/>
<sequence>MELRCARKTPLSNRPGPGRAHGGSDVVGGGALDPRHVVPLAVRVGGHGGLVDLGSGPTVGDRRGQLFTGGERAQELGRLDHLHVVEAHRGAGAGLEPVELREGRAGHHAGVALELQVTAEADLQVVEMLEVPAQRTLRAVHLDDVLGARADADPGGLEGADDTVLEADEQGDPVLVLDRAQLVGDLPAAVADADLGRDGPLGDEGLRDGGDRRDPPDQVLHQVGAVAHQVTDHAGAAAGALVAPGQRALRGGGVVRDQPGPDVGDPAQPAGADQRTGLLDGGRVTVVEADRGDQARGLGGPGDVARLGGRDAHRLLDPERLAGLDGGQRHLAVQEVRCADRHHVDLGIGQHLAVVRRRPLEPERADGGEPGLGHGVTRGHQPRADLQVREILGDAPVGAGVHPAHPPEADHPHADAWGTAGGYVRHVAPSLLARATPLWPRVNNRAICSVK</sequence>
<feature type="region of interest" description="Disordered" evidence="1">
    <location>
        <begin position="1"/>
        <end position="30"/>
    </location>
</feature>
<feature type="region of interest" description="Disordered" evidence="1">
    <location>
        <begin position="250"/>
        <end position="273"/>
    </location>
</feature>
<accession>A0A644XJH3</accession>
<dbReference type="EMBL" id="VSSQ01002593">
    <property type="protein sequence ID" value="MPM16346.1"/>
    <property type="molecule type" value="Genomic_DNA"/>
</dbReference>
<evidence type="ECO:0000256" key="1">
    <source>
        <dbReference type="SAM" id="MobiDB-lite"/>
    </source>
</evidence>
<protein>
    <submittedName>
        <fullName evidence="2">Uncharacterized protein</fullName>
    </submittedName>
</protein>
<comment type="caution">
    <text evidence="2">The sequence shown here is derived from an EMBL/GenBank/DDBJ whole genome shotgun (WGS) entry which is preliminary data.</text>
</comment>
<feature type="region of interest" description="Disordered" evidence="1">
    <location>
        <begin position="191"/>
        <end position="216"/>
    </location>
</feature>
<feature type="compositionally biased region" description="Basic and acidic residues" evidence="1">
    <location>
        <begin position="204"/>
        <end position="216"/>
    </location>
</feature>
<name>A0A644XJH3_9ZZZZ</name>
<dbReference type="AlphaFoldDB" id="A0A644XJH3"/>
<evidence type="ECO:0000313" key="2">
    <source>
        <dbReference type="EMBL" id="MPM16346.1"/>
    </source>
</evidence>
<gene>
    <name evidence="2" type="ORF">SDC9_62724</name>
</gene>
<organism evidence="2">
    <name type="scientific">bioreactor metagenome</name>
    <dbReference type="NCBI Taxonomy" id="1076179"/>
    <lineage>
        <taxon>unclassified sequences</taxon>
        <taxon>metagenomes</taxon>
        <taxon>ecological metagenomes</taxon>
    </lineage>
</organism>